<proteinExistence type="inferred from homology"/>
<accession>A0ABQ1VXY8</accession>
<keyword evidence="4" id="KW-1185">Reference proteome</keyword>
<dbReference type="Gene3D" id="2.60.40.10">
    <property type="entry name" value="Immunoglobulins"/>
    <property type="match status" value="1"/>
</dbReference>
<protein>
    <submittedName>
        <fullName evidence="3">Type I pullulanase</fullName>
    </submittedName>
</protein>
<dbReference type="InterPro" id="IPR004193">
    <property type="entry name" value="Glyco_hydro_13_N"/>
</dbReference>
<dbReference type="CDD" id="cd02860">
    <property type="entry name" value="E_set_Pullulanase"/>
    <property type="match status" value="1"/>
</dbReference>
<comment type="caution">
    <text evidence="3">The sequence shown here is derived from an EMBL/GenBank/DDBJ whole genome shotgun (WGS) entry which is preliminary data.</text>
</comment>
<reference evidence="4" key="1">
    <citation type="journal article" date="2019" name="Int. J. Syst. Evol. Microbiol.">
        <title>The Global Catalogue of Microorganisms (GCM) 10K type strain sequencing project: providing services to taxonomists for standard genome sequencing and annotation.</title>
        <authorList>
            <consortium name="The Broad Institute Genomics Platform"/>
            <consortium name="The Broad Institute Genome Sequencing Center for Infectious Disease"/>
            <person name="Wu L."/>
            <person name="Ma J."/>
        </authorList>
    </citation>
    <scope>NUCLEOTIDE SEQUENCE [LARGE SCALE GENOMIC DNA]</scope>
    <source>
        <strain evidence="4">CGMCC 1.15420</strain>
    </source>
</reference>
<gene>
    <name evidence="3" type="primary">pulA</name>
    <name evidence="3" type="ORF">GCM10010913_28380</name>
</gene>
<evidence type="ECO:0000313" key="4">
    <source>
        <dbReference type="Proteomes" id="UP000608420"/>
    </source>
</evidence>
<dbReference type="InterPro" id="IPR013783">
    <property type="entry name" value="Ig-like_fold"/>
</dbReference>
<evidence type="ECO:0000313" key="3">
    <source>
        <dbReference type="EMBL" id="GGG04842.1"/>
    </source>
</evidence>
<feature type="domain" description="Glycosyl hydrolase family 13 catalytic" evidence="2">
    <location>
        <begin position="165"/>
        <end position="556"/>
    </location>
</feature>
<dbReference type="InterPro" id="IPR049117">
    <property type="entry name" value="pulA_all-beta"/>
</dbReference>
<dbReference type="SUPFAM" id="SSF81296">
    <property type="entry name" value="E set domains"/>
    <property type="match status" value="1"/>
</dbReference>
<dbReference type="Proteomes" id="UP000608420">
    <property type="component" value="Unassembled WGS sequence"/>
</dbReference>
<dbReference type="InterPro" id="IPR006047">
    <property type="entry name" value="GH13_cat_dom"/>
</dbReference>
<sequence>MSVQKEIDVVTDYGDLSVTDGVSVFDAEFDEMFYYDGDDLGVTYTPERTVFRLWAPTASEASVLIYNSWDDELVERRPMIRDIQGTWVLTVNEDCNHWYYTYGVKIGSQWNEAVDPYARAVGVNGDRGVVLDLRSTEPQQWTEDRPALAAPVDAVIYELHVKDLSIHPQSGSRYPGKFLGLAENGTTGPDGIPTGLDHISGLGVTHVQLLPVYDYATESVDETKPELPQYNWGYDPKNYNVPEGSYATDPYAPGLRIKELKQTIQALHDRGIRVIMDVVYNHVYDGYQVNFTKLVPGYYLRYKADGTFSNGSFCGNECASERAMMSKFIVDSIVYWAKEYHMDGFRFDLMGLMDIVTMNEIRRRLDEIDPSIMMIGEGWIMDTVLPEAQRANQSNAAILPRIAHFNDGFRDAVKGNIFIYDRKGFISHGDGFEESVKRGIVGGIQYGDSIAQHATEPDQTVNYIECHDNHTLWDKLLLSTEGETDEQRRRMHRLASAMVLTSQGIPFIHAGQEFMRTKQGVENSYKSPIEINQMDWQRCADHQSDVLYMCSLIKLRQAHPAFRLRTAQEIREHLHFEQAPDHAIAYTLRNHAGGDPDLHLYVLYNANPGLITLELPQLGEWKVRFGSENIVSLEQQQLEVQGIGMVMLAVVHPATKSK</sequence>
<dbReference type="Gene3D" id="2.60.40.1180">
    <property type="entry name" value="Golgi alpha-mannosidase II"/>
    <property type="match status" value="1"/>
</dbReference>
<dbReference type="Gene3D" id="3.20.20.80">
    <property type="entry name" value="Glycosidases"/>
    <property type="match status" value="1"/>
</dbReference>
<dbReference type="SUPFAM" id="SSF51445">
    <property type="entry name" value="(Trans)glycosidases"/>
    <property type="match status" value="1"/>
</dbReference>
<dbReference type="SMART" id="SM00642">
    <property type="entry name" value="Aamy"/>
    <property type="match status" value="1"/>
</dbReference>
<evidence type="ECO:0000259" key="2">
    <source>
        <dbReference type="SMART" id="SM00642"/>
    </source>
</evidence>
<dbReference type="RefSeq" id="WP_120464513.1">
    <property type="nucleotide sequence ID" value="NZ_BMIW01000020.1"/>
</dbReference>
<dbReference type="NCBIfam" id="TIGR02104">
    <property type="entry name" value="pulA_typeI"/>
    <property type="match status" value="1"/>
</dbReference>
<dbReference type="InterPro" id="IPR014756">
    <property type="entry name" value="Ig_E-set"/>
</dbReference>
<dbReference type="CDD" id="cd11341">
    <property type="entry name" value="AmyAc_Pullulanase_LD-like"/>
    <property type="match status" value="1"/>
</dbReference>
<dbReference type="Pfam" id="PF02922">
    <property type="entry name" value="CBM_48"/>
    <property type="match status" value="1"/>
</dbReference>
<dbReference type="PANTHER" id="PTHR43002">
    <property type="entry name" value="GLYCOGEN DEBRANCHING ENZYME"/>
    <property type="match status" value="1"/>
</dbReference>
<evidence type="ECO:0000256" key="1">
    <source>
        <dbReference type="ARBA" id="ARBA00008061"/>
    </source>
</evidence>
<comment type="similarity">
    <text evidence="1">Belongs to the glycosyl hydrolase 13 family.</text>
</comment>
<dbReference type="InterPro" id="IPR013780">
    <property type="entry name" value="Glyco_hydro_b"/>
</dbReference>
<dbReference type="InterPro" id="IPR017853">
    <property type="entry name" value="GH"/>
</dbReference>
<name>A0ABQ1VXY8_9BACL</name>
<dbReference type="Pfam" id="PF00128">
    <property type="entry name" value="Alpha-amylase"/>
    <property type="match status" value="1"/>
</dbReference>
<organism evidence="3 4">
    <name type="scientific">Paenibacillus aceti</name>
    <dbReference type="NCBI Taxonomy" id="1820010"/>
    <lineage>
        <taxon>Bacteria</taxon>
        <taxon>Bacillati</taxon>
        <taxon>Bacillota</taxon>
        <taxon>Bacilli</taxon>
        <taxon>Bacillales</taxon>
        <taxon>Paenibacillaceae</taxon>
        <taxon>Paenibacillus</taxon>
    </lineage>
</organism>
<dbReference type="Pfam" id="PF21653">
    <property type="entry name" value="pulA_all-beta"/>
    <property type="match status" value="1"/>
</dbReference>
<dbReference type="InterPro" id="IPR011840">
    <property type="entry name" value="PulA_typeI"/>
</dbReference>
<dbReference type="EMBL" id="BMIW01000020">
    <property type="protein sequence ID" value="GGG04842.1"/>
    <property type="molecule type" value="Genomic_DNA"/>
</dbReference>